<organism evidence="1">
    <name type="scientific">marine sediment metagenome</name>
    <dbReference type="NCBI Taxonomy" id="412755"/>
    <lineage>
        <taxon>unclassified sequences</taxon>
        <taxon>metagenomes</taxon>
        <taxon>ecological metagenomes</taxon>
    </lineage>
</organism>
<evidence type="ECO:0008006" key="2">
    <source>
        <dbReference type="Google" id="ProtNLM"/>
    </source>
</evidence>
<comment type="caution">
    <text evidence="1">The sequence shown here is derived from an EMBL/GenBank/DDBJ whole genome shotgun (WGS) entry which is preliminary data.</text>
</comment>
<dbReference type="InterPro" id="IPR021508">
    <property type="entry name" value="Gp17-like"/>
</dbReference>
<dbReference type="EMBL" id="LAZR01000160">
    <property type="protein sequence ID" value="KKN85365.1"/>
    <property type="molecule type" value="Genomic_DNA"/>
</dbReference>
<accession>A0A0F9TWH1</accession>
<sequence length="136" mass="14209">MSYGMGFALQQAVFGVLNTDQAVTALVGDAVFDAAPAGEVPALYVQLGAEAVRDASDGTGGGAEHRFMVLIVTYHAGFAPAKQVAAAVSDVLIGGQFALSRGHLVSLTFERAVARQVGAEARRQIEMRFKARVQDG</sequence>
<dbReference type="AlphaFoldDB" id="A0A0F9TWH1"/>
<dbReference type="InterPro" id="IPR053745">
    <property type="entry name" value="Viral_Tail_Comp_sf"/>
</dbReference>
<dbReference type="Gene3D" id="3.30.2000.30">
    <property type="match status" value="1"/>
</dbReference>
<evidence type="ECO:0000313" key="1">
    <source>
        <dbReference type="EMBL" id="KKN85365.1"/>
    </source>
</evidence>
<name>A0A0F9TWH1_9ZZZZ</name>
<dbReference type="Pfam" id="PF11367">
    <property type="entry name" value="Tail_completion_gp17"/>
    <property type="match status" value="1"/>
</dbReference>
<gene>
    <name evidence="1" type="ORF">LCGC14_0280230</name>
</gene>
<reference evidence="1" key="1">
    <citation type="journal article" date="2015" name="Nature">
        <title>Complex archaea that bridge the gap between prokaryotes and eukaryotes.</title>
        <authorList>
            <person name="Spang A."/>
            <person name="Saw J.H."/>
            <person name="Jorgensen S.L."/>
            <person name="Zaremba-Niedzwiedzka K."/>
            <person name="Martijn J."/>
            <person name="Lind A.E."/>
            <person name="van Eijk R."/>
            <person name="Schleper C."/>
            <person name="Guy L."/>
            <person name="Ettema T.J."/>
        </authorList>
    </citation>
    <scope>NUCLEOTIDE SEQUENCE</scope>
</reference>
<protein>
    <recommendedName>
        <fullName evidence="2">DUF3168 domain-containing protein</fullName>
    </recommendedName>
</protein>
<proteinExistence type="predicted"/>